<evidence type="ECO:0000256" key="6">
    <source>
        <dbReference type="PROSITE-ProRule" id="PRU00169"/>
    </source>
</evidence>
<dbReference type="InterPro" id="IPR004358">
    <property type="entry name" value="Sig_transdc_His_kin-like_C"/>
</dbReference>
<dbReference type="EC" id="2.7.13.3" evidence="2"/>
<dbReference type="SMART" id="SM00091">
    <property type="entry name" value="PAS"/>
    <property type="match status" value="2"/>
</dbReference>
<dbReference type="InterPro" id="IPR003661">
    <property type="entry name" value="HisK_dim/P_dom"/>
</dbReference>
<dbReference type="GO" id="GO:0000155">
    <property type="term" value="F:phosphorelay sensor kinase activity"/>
    <property type="evidence" value="ECO:0007669"/>
    <property type="project" value="InterPro"/>
</dbReference>
<evidence type="ECO:0000313" key="12">
    <source>
        <dbReference type="Proteomes" id="UP000789342"/>
    </source>
</evidence>
<dbReference type="PROSITE" id="PS50110">
    <property type="entry name" value="RESPONSE_REGULATORY"/>
    <property type="match status" value="1"/>
</dbReference>
<dbReference type="Gene3D" id="3.40.50.2300">
    <property type="match status" value="1"/>
</dbReference>
<dbReference type="CDD" id="cd00082">
    <property type="entry name" value="HisKA"/>
    <property type="match status" value="1"/>
</dbReference>
<dbReference type="Gene3D" id="3.30.565.10">
    <property type="entry name" value="Histidine kinase-like ATPase, C-terminal domain"/>
    <property type="match status" value="1"/>
</dbReference>
<accession>A0A9N8ZYG4</accession>
<dbReference type="PROSITE" id="PS50109">
    <property type="entry name" value="HIS_KIN"/>
    <property type="match status" value="1"/>
</dbReference>
<dbReference type="InterPro" id="IPR036097">
    <property type="entry name" value="HisK_dim/P_sf"/>
</dbReference>
<feature type="domain" description="Histidine kinase" evidence="8">
    <location>
        <begin position="429"/>
        <end position="691"/>
    </location>
</feature>
<dbReference type="PROSITE" id="PS50112">
    <property type="entry name" value="PAS"/>
    <property type="match status" value="1"/>
</dbReference>
<feature type="region of interest" description="Disordered" evidence="7">
    <location>
        <begin position="206"/>
        <end position="233"/>
    </location>
</feature>
<feature type="domain" description="Response regulatory" evidence="9">
    <location>
        <begin position="804"/>
        <end position="963"/>
    </location>
</feature>
<dbReference type="OrthoDB" id="60033at2759"/>
<dbReference type="InterPro" id="IPR001789">
    <property type="entry name" value="Sig_transdc_resp-reg_receiver"/>
</dbReference>
<dbReference type="InterPro" id="IPR035965">
    <property type="entry name" value="PAS-like_dom_sf"/>
</dbReference>
<feature type="modified residue" description="4-aspartylphosphate" evidence="6">
    <location>
        <position position="853"/>
    </location>
</feature>
<evidence type="ECO:0000256" key="3">
    <source>
        <dbReference type="ARBA" id="ARBA00022553"/>
    </source>
</evidence>
<dbReference type="PRINTS" id="PR00344">
    <property type="entry name" value="BCTRLSENSOR"/>
</dbReference>
<evidence type="ECO:0000256" key="2">
    <source>
        <dbReference type="ARBA" id="ARBA00012438"/>
    </source>
</evidence>
<proteinExistence type="predicted"/>
<dbReference type="Pfam" id="PF02518">
    <property type="entry name" value="HATPase_c"/>
    <property type="match status" value="1"/>
</dbReference>
<evidence type="ECO:0000256" key="7">
    <source>
        <dbReference type="SAM" id="MobiDB-lite"/>
    </source>
</evidence>
<dbReference type="Proteomes" id="UP000789342">
    <property type="component" value="Unassembled WGS sequence"/>
</dbReference>
<dbReference type="SMART" id="SM00387">
    <property type="entry name" value="HATPase_c"/>
    <property type="match status" value="1"/>
</dbReference>
<dbReference type="SUPFAM" id="SSF55874">
    <property type="entry name" value="ATPase domain of HSP90 chaperone/DNA topoisomerase II/histidine kinase"/>
    <property type="match status" value="1"/>
</dbReference>
<keyword evidence="12" id="KW-1185">Reference proteome</keyword>
<dbReference type="NCBIfam" id="TIGR00229">
    <property type="entry name" value="sensory_box"/>
    <property type="match status" value="1"/>
</dbReference>
<dbReference type="CDD" id="cd00130">
    <property type="entry name" value="PAS"/>
    <property type="match status" value="1"/>
</dbReference>
<dbReference type="GO" id="GO:0009927">
    <property type="term" value="F:histidine phosphotransfer kinase activity"/>
    <property type="evidence" value="ECO:0007669"/>
    <property type="project" value="TreeGrafter"/>
</dbReference>
<dbReference type="InterPro" id="IPR013655">
    <property type="entry name" value="PAS_fold_3"/>
</dbReference>
<dbReference type="InterPro" id="IPR003594">
    <property type="entry name" value="HATPase_dom"/>
</dbReference>
<keyword evidence="4" id="KW-0808">Transferase</keyword>
<dbReference type="PANTHER" id="PTHR43047:SF66">
    <property type="entry name" value="HISKA"/>
    <property type="match status" value="1"/>
</dbReference>
<organism evidence="11 12">
    <name type="scientific">Acaulospora morrowiae</name>
    <dbReference type="NCBI Taxonomy" id="94023"/>
    <lineage>
        <taxon>Eukaryota</taxon>
        <taxon>Fungi</taxon>
        <taxon>Fungi incertae sedis</taxon>
        <taxon>Mucoromycota</taxon>
        <taxon>Glomeromycotina</taxon>
        <taxon>Glomeromycetes</taxon>
        <taxon>Diversisporales</taxon>
        <taxon>Acaulosporaceae</taxon>
        <taxon>Acaulospora</taxon>
    </lineage>
</organism>
<keyword evidence="3 6" id="KW-0597">Phosphoprotein</keyword>
<dbReference type="SMART" id="SM00448">
    <property type="entry name" value="REC"/>
    <property type="match status" value="1"/>
</dbReference>
<sequence length="1002" mass="113064">MSVLDSFFTTILDNAAPTLVTDLRGRIVYVNKPTLCLLEGYYAPKKTSAYNVKDLPETSYYIGDHYNKLLEPLDSHEAKSFQNHFTSNAQIKKGTEVRRIFKCRTFKNKRPIILELSTRTCVLPKNMSPNNVVSNLRQPKSSNVSECRCEHSADVNSVKEKKDDQVSVVRKDSEEDISVLSSHVYFSERQETYRDHVIAKGEKEPHHKGILTGNSGSTEYTVPPHANSPEDRRSNLHAQKDQVLVVMDPCSPADPTRNTVFISTIRDVTDSNFADFVLSEADNRITLTYDVTGIIHEVSRSCKHILGFEPNELLGLDGYSYIHPDDATEVRMYHSKRVSEPYGTTLQRNCFRHQRKDGSYCLLEIWSQGIQPNGRWTFVGFDVTNTTECVMENRGLIPDQAIIRRRLLHNTDEDTQKKVANNFVSFICHEFLELRNPLNGIIGYTTFLLDTELTKQQRDYAEAISSISNHMCNTINQSLDLCQTQSHGTYISEIGPLHMSEVVKFCFLTVTVLARSKGTELRMKDNITPFQKSRVQGVDKNFNVTETDFGWYGDEDTIRKILLNYLTNAIKHTGSGSVTVVLDVEDEKLPDNKEGFMAKCSVEDTGPGIPQKNLKRLFLPYSKLVSSFGEINQDYDFVDGVHRHQQDQPQRSSGLGLSICKELADKMGGKVGVESTLGNGSKFWFTFPIYTSMPEGFDDENDPETVVCNVSDNEFADKEKALKDSLWKKAYSLSSDVVNSCEPCASNGGQKKLLKRRSPTNGSISSIRSLSSNLSSSSRTDPELSDNGGSNKSGSLRKNKKPAKVLMVEDNEVNQQVAIKYLEKMGEEVTVAANGVEALEKMKKESFDILFVDLQMPLMDGYTLTRRIREAEREPSQCDISLISPDVNPISLPCDNTSCLPSFSIPTIRRSLTYNHRKHLPIVACTGSVLDREKDKCRQYGMDGFLTKPYRLEEMRLCIEELVDANDASRVDKNYDDDHVQINHGDNHHYEKTSESLHITPI</sequence>
<gene>
    <name evidence="11" type="ORF">AMORRO_LOCUS3746</name>
</gene>
<evidence type="ECO:0000256" key="1">
    <source>
        <dbReference type="ARBA" id="ARBA00000085"/>
    </source>
</evidence>
<evidence type="ECO:0000256" key="5">
    <source>
        <dbReference type="ARBA" id="ARBA00022777"/>
    </source>
</evidence>
<dbReference type="SUPFAM" id="SSF52172">
    <property type="entry name" value="CheY-like"/>
    <property type="match status" value="1"/>
</dbReference>
<dbReference type="PANTHER" id="PTHR43047">
    <property type="entry name" value="TWO-COMPONENT HISTIDINE PROTEIN KINASE"/>
    <property type="match status" value="1"/>
</dbReference>
<evidence type="ECO:0000256" key="4">
    <source>
        <dbReference type="ARBA" id="ARBA00022679"/>
    </source>
</evidence>
<dbReference type="GO" id="GO:0005886">
    <property type="term" value="C:plasma membrane"/>
    <property type="evidence" value="ECO:0007669"/>
    <property type="project" value="TreeGrafter"/>
</dbReference>
<dbReference type="InterPro" id="IPR036890">
    <property type="entry name" value="HATPase_C_sf"/>
</dbReference>
<dbReference type="CDD" id="cd17546">
    <property type="entry name" value="REC_hyHK_CKI1_RcsC-like"/>
    <property type="match status" value="1"/>
</dbReference>
<reference evidence="11" key="1">
    <citation type="submission" date="2021-06" db="EMBL/GenBank/DDBJ databases">
        <authorList>
            <person name="Kallberg Y."/>
            <person name="Tangrot J."/>
            <person name="Rosling A."/>
        </authorList>
    </citation>
    <scope>NUCLEOTIDE SEQUENCE</scope>
    <source>
        <strain evidence="11">CL551</strain>
    </source>
</reference>
<evidence type="ECO:0000259" key="8">
    <source>
        <dbReference type="PROSITE" id="PS50109"/>
    </source>
</evidence>
<dbReference type="Pfam" id="PF00512">
    <property type="entry name" value="HisKA"/>
    <property type="match status" value="1"/>
</dbReference>
<feature type="compositionally biased region" description="Low complexity" evidence="7">
    <location>
        <begin position="763"/>
        <end position="779"/>
    </location>
</feature>
<evidence type="ECO:0000313" key="11">
    <source>
        <dbReference type="EMBL" id="CAG8511408.1"/>
    </source>
</evidence>
<dbReference type="InterPro" id="IPR005467">
    <property type="entry name" value="His_kinase_dom"/>
</dbReference>
<feature type="region of interest" description="Disordered" evidence="7">
    <location>
        <begin position="749"/>
        <end position="803"/>
    </location>
</feature>
<dbReference type="InterPro" id="IPR000014">
    <property type="entry name" value="PAS"/>
</dbReference>
<comment type="catalytic activity">
    <reaction evidence="1">
        <text>ATP + protein L-histidine = ADP + protein N-phospho-L-histidine.</text>
        <dbReference type="EC" id="2.7.13.3"/>
    </reaction>
</comment>
<keyword evidence="5" id="KW-0418">Kinase</keyword>
<dbReference type="SMART" id="SM00388">
    <property type="entry name" value="HisKA"/>
    <property type="match status" value="1"/>
</dbReference>
<dbReference type="Gene3D" id="1.10.287.130">
    <property type="match status" value="1"/>
</dbReference>
<evidence type="ECO:0000259" key="9">
    <source>
        <dbReference type="PROSITE" id="PS50110"/>
    </source>
</evidence>
<dbReference type="SUPFAM" id="SSF47384">
    <property type="entry name" value="Homodimeric domain of signal transducing histidine kinase"/>
    <property type="match status" value="1"/>
</dbReference>
<dbReference type="InterPro" id="IPR011006">
    <property type="entry name" value="CheY-like_superfamily"/>
</dbReference>
<name>A0A9N8ZYG4_9GLOM</name>
<dbReference type="Gene3D" id="3.30.450.20">
    <property type="entry name" value="PAS domain"/>
    <property type="match status" value="1"/>
</dbReference>
<dbReference type="Pfam" id="PF00072">
    <property type="entry name" value="Response_reg"/>
    <property type="match status" value="1"/>
</dbReference>
<comment type="caution">
    <text evidence="11">The sequence shown here is derived from an EMBL/GenBank/DDBJ whole genome shotgun (WGS) entry which is preliminary data.</text>
</comment>
<dbReference type="Pfam" id="PF08447">
    <property type="entry name" value="PAS_3"/>
    <property type="match status" value="1"/>
</dbReference>
<dbReference type="AlphaFoldDB" id="A0A9N8ZYG4"/>
<dbReference type="SUPFAM" id="SSF55785">
    <property type="entry name" value="PYP-like sensor domain (PAS domain)"/>
    <property type="match status" value="1"/>
</dbReference>
<feature type="domain" description="PAS" evidence="10">
    <location>
        <begin position="287"/>
        <end position="341"/>
    </location>
</feature>
<protein>
    <recommendedName>
        <fullName evidence="2">histidine kinase</fullName>
        <ecNumber evidence="2">2.7.13.3</ecNumber>
    </recommendedName>
</protein>
<evidence type="ECO:0000259" key="10">
    <source>
        <dbReference type="PROSITE" id="PS50112"/>
    </source>
</evidence>
<dbReference type="EMBL" id="CAJVPV010001891">
    <property type="protein sequence ID" value="CAG8511408.1"/>
    <property type="molecule type" value="Genomic_DNA"/>
</dbReference>